<dbReference type="PANTHER" id="PTHR46485">
    <property type="entry name" value="LIM DOMAIN KINASE 1"/>
    <property type="match status" value="1"/>
</dbReference>
<feature type="region of interest" description="Disordered" evidence="11">
    <location>
        <begin position="481"/>
        <end position="694"/>
    </location>
</feature>
<dbReference type="InterPro" id="IPR050940">
    <property type="entry name" value="Actin_reg-Ser/Thr_kinase"/>
</dbReference>
<dbReference type="GeneID" id="14919242"/>
<dbReference type="VEuPathDB" id="AmoebaDB:ACA1_044710"/>
<evidence type="ECO:0000256" key="6">
    <source>
        <dbReference type="ARBA" id="ARBA00022777"/>
    </source>
</evidence>
<evidence type="ECO:0000256" key="9">
    <source>
        <dbReference type="ARBA" id="ARBA00048679"/>
    </source>
</evidence>
<keyword evidence="5 10" id="KW-0547">Nucleotide-binding</keyword>
<evidence type="ECO:0000256" key="10">
    <source>
        <dbReference type="PROSITE-ProRule" id="PRU10141"/>
    </source>
</evidence>
<evidence type="ECO:0000256" key="1">
    <source>
        <dbReference type="ARBA" id="ARBA00005843"/>
    </source>
</evidence>
<dbReference type="FunFam" id="3.30.200.20:FF:000034">
    <property type="entry name" value="Kinase suppressor of Ras 1"/>
    <property type="match status" value="1"/>
</dbReference>
<evidence type="ECO:0000313" key="14">
    <source>
        <dbReference type="EMBL" id="ELR18471.1"/>
    </source>
</evidence>
<dbReference type="SMART" id="SM00220">
    <property type="entry name" value="S_TKc"/>
    <property type="match status" value="1"/>
</dbReference>
<keyword evidence="12" id="KW-1133">Transmembrane helix</keyword>
<dbReference type="Pfam" id="PF00069">
    <property type="entry name" value="Pkinase"/>
    <property type="match status" value="1"/>
</dbReference>
<evidence type="ECO:0000256" key="4">
    <source>
        <dbReference type="ARBA" id="ARBA00022679"/>
    </source>
</evidence>
<evidence type="ECO:0000259" key="13">
    <source>
        <dbReference type="PROSITE" id="PS50011"/>
    </source>
</evidence>
<dbReference type="PROSITE" id="PS50011">
    <property type="entry name" value="PROTEIN_KINASE_DOM"/>
    <property type="match status" value="1"/>
</dbReference>
<dbReference type="InterPro" id="IPR001245">
    <property type="entry name" value="Ser-Thr/Tyr_kinase_cat_dom"/>
</dbReference>
<dbReference type="PROSITE" id="PS00108">
    <property type="entry name" value="PROTEIN_KINASE_ST"/>
    <property type="match status" value="1"/>
</dbReference>
<feature type="compositionally biased region" description="Acidic residues" evidence="11">
    <location>
        <begin position="531"/>
        <end position="548"/>
    </location>
</feature>
<feature type="compositionally biased region" description="Basic and acidic residues" evidence="11">
    <location>
        <begin position="588"/>
        <end position="617"/>
    </location>
</feature>
<evidence type="ECO:0000256" key="5">
    <source>
        <dbReference type="ARBA" id="ARBA00022741"/>
    </source>
</evidence>
<sequence length="694" mass="77930">MLKNFLGRRKTVPKTPPPERKSSDSPKENEAQPVEGGVVKEEWTINYDDLEFAEEIGSGAFGTVFRGDYYGTVVAIKRLNAANNLQQEHLNKYIQREVALLKGIHHPNIVQFMGLCKHESGTYLVTEFVAGGNLKDFLERNDPPWKMRVVMAMDIAVALNFMHKKGLVYRDIKPENLLLTENGRIKVCDLGLARTQNKMNYMTIAGSDDYMAPEVLLGEKYDEKCDVFGFGVLLGVIVARKKMPMRKEKTHYAFDLRAVEKLIPPGCPPRLKQLVIDCCKSNPNDRPDFKEALNIIRDIQKEVDLEDSRGDRGRSASVTQYNPYDRAGERDRAYTVSYGAGYEQPPLPPSVVKDDSGYEYQSQGSDASSGQASSDNYAFFKYRKMASFSLSPFYLSLSNLFSFFSFFFPLFFSHMPLPLLCSYFHSTFSLSLFSSSFNSQYCIPGLALVPLALGLSPRLSVARTLLLLHFPCSVNGWTPQHNGRGHARRGHETDPSSFTTSGVSTTYDDGDDGHSVQNARRRRAEERSDSDSGEEREEDSDDDDDEGVLVESEASSHYHNAHTNMNANTTESESSRVNDGAGSDDDEVRPLDEMQRSEEKMMTRRKETRDQKNEERHRQRTTTAPAPPARQWSATADFDSDRSESDLESSCSSSNSPPLPSRSPTPSPSPLNAPSFPPPGFRHHTDDKTSKRRT</sequence>
<dbReference type="EMBL" id="KB007952">
    <property type="protein sequence ID" value="ELR18471.1"/>
    <property type="molecule type" value="Genomic_DNA"/>
</dbReference>
<evidence type="ECO:0000256" key="12">
    <source>
        <dbReference type="SAM" id="Phobius"/>
    </source>
</evidence>
<feature type="domain" description="Protein kinase" evidence="13">
    <location>
        <begin position="50"/>
        <end position="303"/>
    </location>
</feature>
<feature type="compositionally biased region" description="Pro residues" evidence="11">
    <location>
        <begin position="657"/>
        <end position="680"/>
    </location>
</feature>
<dbReference type="KEGG" id="acan:ACA1_044710"/>
<feature type="compositionally biased region" description="Low complexity" evidence="11">
    <location>
        <begin position="561"/>
        <end position="570"/>
    </location>
</feature>
<keyword evidence="12" id="KW-0812">Transmembrane</keyword>
<reference evidence="14 15" key="1">
    <citation type="journal article" date="2013" name="Genome Biol.">
        <title>Genome of Acanthamoeba castellanii highlights extensive lateral gene transfer and early evolution of tyrosine kinase signaling.</title>
        <authorList>
            <person name="Clarke M."/>
            <person name="Lohan A.J."/>
            <person name="Liu B."/>
            <person name="Lagkouvardos I."/>
            <person name="Roy S."/>
            <person name="Zafar N."/>
            <person name="Bertelli C."/>
            <person name="Schilde C."/>
            <person name="Kianianmomeni A."/>
            <person name="Burglin T.R."/>
            <person name="Frech C."/>
            <person name="Turcotte B."/>
            <person name="Kopec K.O."/>
            <person name="Synnott J.M."/>
            <person name="Choo C."/>
            <person name="Paponov I."/>
            <person name="Finkler A."/>
            <person name="Soon Heng Tan C."/>
            <person name="Hutchins A.P."/>
            <person name="Weinmeier T."/>
            <person name="Rattei T."/>
            <person name="Chu J.S."/>
            <person name="Gimenez G."/>
            <person name="Irimia M."/>
            <person name="Rigden D.J."/>
            <person name="Fitzpatrick D.A."/>
            <person name="Lorenzo-Morales J."/>
            <person name="Bateman A."/>
            <person name="Chiu C.H."/>
            <person name="Tang P."/>
            <person name="Hegemann P."/>
            <person name="Fromm H."/>
            <person name="Raoult D."/>
            <person name="Greub G."/>
            <person name="Miranda-Saavedra D."/>
            <person name="Chen N."/>
            <person name="Nash P."/>
            <person name="Ginger M.L."/>
            <person name="Horn M."/>
            <person name="Schaap P."/>
            <person name="Caler L."/>
            <person name="Loftus B."/>
        </authorList>
    </citation>
    <scope>NUCLEOTIDE SEQUENCE [LARGE SCALE GENOMIC DNA]</scope>
    <source>
        <strain evidence="14 15">Neff</strain>
    </source>
</reference>
<comment type="similarity">
    <text evidence="1">Belongs to the protein kinase superfamily. TKL Ser/Thr protein kinase family.</text>
</comment>
<dbReference type="Gene3D" id="3.30.200.20">
    <property type="entry name" value="Phosphorylase Kinase, domain 1"/>
    <property type="match status" value="1"/>
</dbReference>
<dbReference type="Proteomes" id="UP000011083">
    <property type="component" value="Unassembled WGS sequence"/>
</dbReference>
<dbReference type="PROSITE" id="PS00107">
    <property type="entry name" value="PROTEIN_KINASE_ATP"/>
    <property type="match status" value="1"/>
</dbReference>
<dbReference type="Gene3D" id="1.10.510.10">
    <property type="entry name" value="Transferase(Phosphotransferase) domain 1"/>
    <property type="match status" value="1"/>
</dbReference>
<dbReference type="AlphaFoldDB" id="L8H263"/>
<dbReference type="PRINTS" id="PR00109">
    <property type="entry name" value="TYRKINASE"/>
</dbReference>
<feature type="compositionally biased region" description="Low complexity" evidence="11">
    <location>
        <begin position="362"/>
        <end position="372"/>
    </location>
</feature>
<feature type="compositionally biased region" description="Polar residues" evidence="11">
    <location>
        <begin position="495"/>
        <end position="507"/>
    </location>
</feature>
<feature type="region of interest" description="Disordered" evidence="11">
    <location>
        <begin position="353"/>
        <end position="372"/>
    </location>
</feature>
<dbReference type="OrthoDB" id="339325at2759"/>
<dbReference type="InterPro" id="IPR000719">
    <property type="entry name" value="Prot_kinase_dom"/>
</dbReference>
<dbReference type="GO" id="GO:0005524">
    <property type="term" value="F:ATP binding"/>
    <property type="evidence" value="ECO:0007669"/>
    <property type="project" value="UniProtKB-UniRule"/>
</dbReference>
<feature type="compositionally biased region" description="Basic residues" evidence="11">
    <location>
        <begin position="1"/>
        <end position="12"/>
    </location>
</feature>
<dbReference type="InterPro" id="IPR008271">
    <property type="entry name" value="Ser/Thr_kinase_AS"/>
</dbReference>
<name>L8H263_ACACF</name>
<feature type="compositionally biased region" description="Basic and acidic residues" evidence="11">
    <location>
        <begin position="683"/>
        <end position="694"/>
    </location>
</feature>
<keyword evidence="3" id="KW-0723">Serine/threonine-protein kinase</keyword>
<evidence type="ECO:0000256" key="11">
    <source>
        <dbReference type="SAM" id="MobiDB-lite"/>
    </source>
</evidence>
<evidence type="ECO:0000256" key="7">
    <source>
        <dbReference type="ARBA" id="ARBA00022840"/>
    </source>
</evidence>
<dbReference type="InterPro" id="IPR017441">
    <property type="entry name" value="Protein_kinase_ATP_BS"/>
</dbReference>
<feature type="binding site" evidence="10">
    <location>
        <position position="77"/>
    </location>
    <ligand>
        <name>ATP</name>
        <dbReference type="ChEBI" id="CHEBI:30616"/>
    </ligand>
</feature>
<keyword evidence="15" id="KW-1185">Reference proteome</keyword>
<keyword evidence="4" id="KW-0808">Transferase</keyword>
<feature type="region of interest" description="Disordered" evidence="11">
    <location>
        <begin position="1"/>
        <end position="35"/>
    </location>
</feature>
<feature type="transmembrane region" description="Helical" evidence="12">
    <location>
        <begin position="393"/>
        <end position="412"/>
    </location>
</feature>
<evidence type="ECO:0000313" key="15">
    <source>
        <dbReference type="Proteomes" id="UP000011083"/>
    </source>
</evidence>
<proteinExistence type="inferred from homology"/>
<dbReference type="RefSeq" id="XP_004340508.1">
    <property type="nucleotide sequence ID" value="XM_004340460.1"/>
</dbReference>
<dbReference type="GO" id="GO:0004674">
    <property type="term" value="F:protein serine/threonine kinase activity"/>
    <property type="evidence" value="ECO:0007669"/>
    <property type="project" value="UniProtKB-KW"/>
</dbReference>
<dbReference type="SUPFAM" id="SSF56112">
    <property type="entry name" value="Protein kinase-like (PK-like)"/>
    <property type="match status" value="1"/>
</dbReference>
<dbReference type="EC" id="2.7.11.1" evidence="2"/>
<feature type="compositionally biased region" description="Basic and acidic residues" evidence="11">
    <location>
        <begin position="17"/>
        <end position="30"/>
    </location>
</feature>
<comment type="catalytic activity">
    <reaction evidence="9">
        <text>L-seryl-[protein] + ATP = O-phospho-L-seryl-[protein] + ADP + H(+)</text>
        <dbReference type="Rhea" id="RHEA:17989"/>
        <dbReference type="Rhea" id="RHEA-COMP:9863"/>
        <dbReference type="Rhea" id="RHEA-COMP:11604"/>
        <dbReference type="ChEBI" id="CHEBI:15378"/>
        <dbReference type="ChEBI" id="CHEBI:29999"/>
        <dbReference type="ChEBI" id="CHEBI:30616"/>
        <dbReference type="ChEBI" id="CHEBI:83421"/>
        <dbReference type="ChEBI" id="CHEBI:456216"/>
        <dbReference type="EC" id="2.7.11.1"/>
    </reaction>
</comment>
<keyword evidence="7 10" id="KW-0067">ATP-binding</keyword>
<evidence type="ECO:0000256" key="3">
    <source>
        <dbReference type="ARBA" id="ARBA00022527"/>
    </source>
</evidence>
<comment type="catalytic activity">
    <reaction evidence="8">
        <text>L-threonyl-[protein] + ATP = O-phospho-L-threonyl-[protein] + ADP + H(+)</text>
        <dbReference type="Rhea" id="RHEA:46608"/>
        <dbReference type="Rhea" id="RHEA-COMP:11060"/>
        <dbReference type="Rhea" id="RHEA-COMP:11605"/>
        <dbReference type="ChEBI" id="CHEBI:15378"/>
        <dbReference type="ChEBI" id="CHEBI:30013"/>
        <dbReference type="ChEBI" id="CHEBI:30616"/>
        <dbReference type="ChEBI" id="CHEBI:61977"/>
        <dbReference type="ChEBI" id="CHEBI:456216"/>
        <dbReference type="EC" id="2.7.11.1"/>
    </reaction>
</comment>
<evidence type="ECO:0000256" key="8">
    <source>
        <dbReference type="ARBA" id="ARBA00047899"/>
    </source>
</evidence>
<evidence type="ECO:0000256" key="2">
    <source>
        <dbReference type="ARBA" id="ARBA00012513"/>
    </source>
</evidence>
<dbReference type="CDD" id="cd13999">
    <property type="entry name" value="STKc_MAP3K-like"/>
    <property type="match status" value="1"/>
</dbReference>
<gene>
    <name evidence="14" type="ORF">ACA1_044710</name>
</gene>
<keyword evidence="6 14" id="KW-0418">Kinase</keyword>
<dbReference type="STRING" id="1257118.L8H263"/>
<keyword evidence="12" id="KW-0472">Membrane</keyword>
<dbReference type="PANTHER" id="PTHR46485:SF5">
    <property type="entry name" value="CENTER DIVIDER, ISOFORM A"/>
    <property type="match status" value="1"/>
</dbReference>
<dbReference type="InterPro" id="IPR011009">
    <property type="entry name" value="Kinase-like_dom_sf"/>
</dbReference>
<accession>L8H263</accession>
<protein>
    <recommendedName>
        <fullName evidence="2">non-specific serine/threonine protein kinase</fullName>
        <ecNumber evidence="2">2.7.11.1</ecNumber>
    </recommendedName>
</protein>
<organism evidence="14 15">
    <name type="scientific">Acanthamoeba castellanii (strain ATCC 30010 / Neff)</name>
    <dbReference type="NCBI Taxonomy" id="1257118"/>
    <lineage>
        <taxon>Eukaryota</taxon>
        <taxon>Amoebozoa</taxon>
        <taxon>Discosea</taxon>
        <taxon>Longamoebia</taxon>
        <taxon>Centramoebida</taxon>
        <taxon>Acanthamoebidae</taxon>
        <taxon>Acanthamoeba</taxon>
    </lineage>
</organism>